<keyword evidence="2" id="KW-1185">Reference proteome</keyword>
<dbReference type="Proteomes" id="UP000807025">
    <property type="component" value="Unassembled WGS sequence"/>
</dbReference>
<evidence type="ECO:0008006" key="3">
    <source>
        <dbReference type="Google" id="ProtNLM"/>
    </source>
</evidence>
<sequence length="447" mass="49877">MVSADNLNLDVLGLIFAFINSKYDQASIALVSRSFLAAVTPRLYAVLYYTFHEAKRYPTLMTPFATIISHPHLGVHVRHVEIRCIPARKSQVHPDFMNECTTALSKCANLNTFMCHSAATPLFIRCFQDKPSLSNLRINGYMPTQAAQKLVQVRGLTKLAIDHGSWNLLDILPSWASNLKQTLSSLTLSNCTEVNDTVLRPILADLPALTELNIISCSRFDHNHVLRLLHLTPSLEHLGFTLTDNPCTTDFLPFTLRRLRHLAFDTKCSTMASPLSSLVTIVMGHINSASPALTSFSAKLSDRLAANEFIEALVNEHGLTLRTLVFVGSPVSIDSIALMCKSCHHLERLDISVPIRDLITFTNALARSSSLTTLVDLGDISHSVHSNQMSLTTDSAYHLMGNVRRLKKIVSGGRTWTGKRGQDNELAVTLDRRRAYRPEKYWFQPRD</sequence>
<evidence type="ECO:0000313" key="2">
    <source>
        <dbReference type="Proteomes" id="UP000807025"/>
    </source>
</evidence>
<dbReference type="Gene3D" id="3.80.10.10">
    <property type="entry name" value="Ribonuclease Inhibitor"/>
    <property type="match status" value="1"/>
</dbReference>
<comment type="caution">
    <text evidence="1">The sequence shown here is derived from an EMBL/GenBank/DDBJ whole genome shotgun (WGS) entry which is preliminary data.</text>
</comment>
<gene>
    <name evidence="1" type="ORF">BDN71DRAFT_1444652</name>
</gene>
<evidence type="ECO:0000313" key="1">
    <source>
        <dbReference type="EMBL" id="KAF9497488.1"/>
    </source>
</evidence>
<dbReference type="SUPFAM" id="SSF52047">
    <property type="entry name" value="RNI-like"/>
    <property type="match status" value="1"/>
</dbReference>
<dbReference type="OrthoDB" id="3005567at2759"/>
<proteinExistence type="predicted"/>
<dbReference type="AlphaFoldDB" id="A0A9P6A286"/>
<organism evidence="1 2">
    <name type="scientific">Pleurotus eryngii</name>
    <name type="common">Boletus of the steppes</name>
    <dbReference type="NCBI Taxonomy" id="5323"/>
    <lineage>
        <taxon>Eukaryota</taxon>
        <taxon>Fungi</taxon>
        <taxon>Dikarya</taxon>
        <taxon>Basidiomycota</taxon>
        <taxon>Agaricomycotina</taxon>
        <taxon>Agaricomycetes</taxon>
        <taxon>Agaricomycetidae</taxon>
        <taxon>Agaricales</taxon>
        <taxon>Pleurotineae</taxon>
        <taxon>Pleurotaceae</taxon>
        <taxon>Pleurotus</taxon>
    </lineage>
</organism>
<name>A0A9P6A286_PLEER</name>
<dbReference type="InterPro" id="IPR032675">
    <property type="entry name" value="LRR_dom_sf"/>
</dbReference>
<reference evidence="1" key="1">
    <citation type="submission" date="2020-11" db="EMBL/GenBank/DDBJ databases">
        <authorList>
            <consortium name="DOE Joint Genome Institute"/>
            <person name="Ahrendt S."/>
            <person name="Riley R."/>
            <person name="Andreopoulos W."/>
            <person name="Labutti K."/>
            <person name="Pangilinan J."/>
            <person name="Ruiz-Duenas F.J."/>
            <person name="Barrasa J.M."/>
            <person name="Sanchez-Garcia M."/>
            <person name="Camarero S."/>
            <person name="Miyauchi S."/>
            <person name="Serrano A."/>
            <person name="Linde D."/>
            <person name="Babiker R."/>
            <person name="Drula E."/>
            <person name="Ayuso-Fernandez I."/>
            <person name="Pacheco R."/>
            <person name="Padilla G."/>
            <person name="Ferreira P."/>
            <person name="Barriuso J."/>
            <person name="Kellner H."/>
            <person name="Castanera R."/>
            <person name="Alfaro M."/>
            <person name="Ramirez L."/>
            <person name="Pisabarro A.G."/>
            <person name="Kuo A."/>
            <person name="Tritt A."/>
            <person name="Lipzen A."/>
            <person name="He G."/>
            <person name="Yan M."/>
            <person name="Ng V."/>
            <person name="Cullen D."/>
            <person name="Martin F."/>
            <person name="Rosso M.-N."/>
            <person name="Henrissat B."/>
            <person name="Hibbett D."/>
            <person name="Martinez A.T."/>
            <person name="Grigoriev I.V."/>
        </authorList>
    </citation>
    <scope>NUCLEOTIDE SEQUENCE</scope>
    <source>
        <strain evidence="1">ATCC 90797</strain>
    </source>
</reference>
<protein>
    <recommendedName>
        <fullName evidence="3">F-box domain-containing protein</fullName>
    </recommendedName>
</protein>
<dbReference type="EMBL" id="MU154543">
    <property type="protein sequence ID" value="KAF9497488.1"/>
    <property type="molecule type" value="Genomic_DNA"/>
</dbReference>
<accession>A0A9P6A286</accession>